<dbReference type="Proteomes" id="UP000267096">
    <property type="component" value="Unassembled WGS sequence"/>
</dbReference>
<reference evidence="1 2" key="2">
    <citation type="submission" date="2018-11" db="EMBL/GenBank/DDBJ databases">
        <authorList>
            <consortium name="Pathogen Informatics"/>
        </authorList>
    </citation>
    <scope>NUCLEOTIDE SEQUENCE [LARGE SCALE GENOMIC DNA]</scope>
</reference>
<name>A0A0M3JFT6_ANISI</name>
<dbReference type="AlphaFoldDB" id="A0A0M3JFT6"/>
<protein>
    <submittedName>
        <fullName evidence="1 3">Uncharacterized protein</fullName>
    </submittedName>
</protein>
<dbReference type="WBParaSite" id="ASIM_0000649001-mRNA-1">
    <property type="protein sequence ID" value="ASIM_0000649001-mRNA-1"/>
    <property type="gene ID" value="ASIM_0000649001"/>
</dbReference>
<accession>A0A0M3JFT6</accession>
<reference evidence="3" key="1">
    <citation type="submission" date="2017-02" db="UniProtKB">
        <authorList>
            <consortium name="WormBaseParasite"/>
        </authorList>
    </citation>
    <scope>IDENTIFICATION</scope>
</reference>
<evidence type="ECO:0000313" key="2">
    <source>
        <dbReference type="Proteomes" id="UP000267096"/>
    </source>
</evidence>
<proteinExistence type="predicted"/>
<sequence length="31" mass="3522">MPQQPSLCALDVCSQSSHLTCRRFRLQSTMP</sequence>
<evidence type="ECO:0000313" key="3">
    <source>
        <dbReference type="WBParaSite" id="ASIM_0000649001-mRNA-1"/>
    </source>
</evidence>
<dbReference type="EMBL" id="UYRR01013388">
    <property type="protein sequence ID" value="VDK26775.1"/>
    <property type="molecule type" value="Genomic_DNA"/>
</dbReference>
<evidence type="ECO:0000313" key="1">
    <source>
        <dbReference type="EMBL" id="VDK26775.1"/>
    </source>
</evidence>
<gene>
    <name evidence="1" type="ORF">ASIM_LOCUS6271</name>
</gene>
<keyword evidence="2" id="KW-1185">Reference proteome</keyword>
<organism evidence="3">
    <name type="scientific">Anisakis simplex</name>
    <name type="common">Herring worm</name>
    <dbReference type="NCBI Taxonomy" id="6269"/>
    <lineage>
        <taxon>Eukaryota</taxon>
        <taxon>Metazoa</taxon>
        <taxon>Ecdysozoa</taxon>
        <taxon>Nematoda</taxon>
        <taxon>Chromadorea</taxon>
        <taxon>Rhabditida</taxon>
        <taxon>Spirurina</taxon>
        <taxon>Ascaridomorpha</taxon>
        <taxon>Ascaridoidea</taxon>
        <taxon>Anisakidae</taxon>
        <taxon>Anisakis</taxon>
        <taxon>Anisakis simplex complex</taxon>
    </lineage>
</organism>